<dbReference type="GO" id="GO:0019843">
    <property type="term" value="F:rRNA binding"/>
    <property type="evidence" value="ECO:0007669"/>
    <property type="project" value="UniProtKB-KW"/>
</dbReference>
<dbReference type="InterPro" id="IPR027417">
    <property type="entry name" value="P-loop_NTPase"/>
</dbReference>
<evidence type="ECO:0000256" key="1">
    <source>
        <dbReference type="ARBA" id="ARBA00022490"/>
    </source>
</evidence>
<evidence type="ECO:0000256" key="8">
    <source>
        <dbReference type="ARBA" id="ARBA00022884"/>
    </source>
</evidence>
<dbReference type="HAMAP" id="MF_01820">
    <property type="entry name" value="GTPase_RsgA"/>
    <property type="match status" value="1"/>
</dbReference>
<comment type="subunit">
    <text evidence="10">Monomer. Associates with 30S ribosomal subunit, binds 16S rRNA.</text>
</comment>
<reference evidence="13 14" key="1">
    <citation type="submission" date="2019-08" db="EMBL/GenBank/DDBJ databases">
        <title>Bacillus genomes from the desert of Cuatro Cienegas, Coahuila.</title>
        <authorList>
            <person name="Olmedo-Alvarez G."/>
        </authorList>
    </citation>
    <scope>NUCLEOTIDE SEQUENCE [LARGE SCALE GENOMIC DNA]</scope>
    <source>
        <strain evidence="13 14">CH128b_4D</strain>
    </source>
</reference>
<dbReference type="PANTHER" id="PTHR32120">
    <property type="entry name" value="SMALL RIBOSOMAL SUBUNIT BIOGENESIS GTPASE RSGA"/>
    <property type="match status" value="1"/>
</dbReference>
<dbReference type="Gene3D" id="2.40.50.140">
    <property type="entry name" value="Nucleic acid-binding proteins"/>
    <property type="match status" value="1"/>
</dbReference>
<evidence type="ECO:0000256" key="7">
    <source>
        <dbReference type="ARBA" id="ARBA00022833"/>
    </source>
</evidence>
<evidence type="ECO:0000256" key="5">
    <source>
        <dbReference type="ARBA" id="ARBA00022741"/>
    </source>
</evidence>
<keyword evidence="7 10" id="KW-0862">Zinc</keyword>
<feature type="binding site" evidence="10">
    <location>
        <begin position="163"/>
        <end position="166"/>
    </location>
    <ligand>
        <name>GTP</name>
        <dbReference type="ChEBI" id="CHEBI:37565"/>
    </ligand>
</feature>
<comment type="similarity">
    <text evidence="10">Belongs to the TRAFAC class YlqF/YawG GTPase family. RsgA subfamily.</text>
</comment>
<comment type="function">
    <text evidence="10">One of several proteins that assist in the late maturation steps of the functional core of the 30S ribosomal subunit. Helps release RbfA from mature subunits. May play a role in the assembly of ribosomal proteins into the subunit. Circularly permuted GTPase that catalyzes slow GTP hydrolysis, GTPase activity is stimulated by the 30S ribosomal subunit.</text>
</comment>
<evidence type="ECO:0000256" key="2">
    <source>
        <dbReference type="ARBA" id="ARBA00022517"/>
    </source>
</evidence>
<keyword evidence="3 10" id="KW-0479">Metal-binding</keyword>
<evidence type="ECO:0000259" key="12">
    <source>
        <dbReference type="PROSITE" id="PS51721"/>
    </source>
</evidence>
<dbReference type="EMBL" id="VTEG01000001">
    <property type="protein sequence ID" value="TYS01710.1"/>
    <property type="molecule type" value="Genomic_DNA"/>
</dbReference>
<dbReference type="PANTHER" id="PTHR32120:SF10">
    <property type="entry name" value="SMALL RIBOSOMAL SUBUNIT BIOGENESIS GTPASE RSGA"/>
    <property type="match status" value="1"/>
</dbReference>
<evidence type="ECO:0000256" key="6">
    <source>
        <dbReference type="ARBA" id="ARBA00022801"/>
    </source>
</evidence>
<dbReference type="Pfam" id="PF03193">
    <property type="entry name" value="RsgA_GTPase"/>
    <property type="match status" value="1"/>
</dbReference>
<keyword evidence="1 10" id="KW-0963">Cytoplasm</keyword>
<dbReference type="SUPFAM" id="SSF50249">
    <property type="entry name" value="Nucleic acid-binding proteins"/>
    <property type="match status" value="1"/>
</dbReference>
<dbReference type="GO" id="GO:0042274">
    <property type="term" value="P:ribosomal small subunit biogenesis"/>
    <property type="evidence" value="ECO:0007669"/>
    <property type="project" value="UniProtKB-UniRule"/>
</dbReference>
<dbReference type="InterPro" id="IPR030378">
    <property type="entry name" value="G_CP_dom"/>
</dbReference>
<evidence type="ECO:0000256" key="9">
    <source>
        <dbReference type="ARBA" id="ARBA00023134"/>
    </source>
</evidence>
<dbReference type="PROSITE" id="PS51721">
    <property type="entry name" value="G_CP"/>
    <property type="match status" value="1"/>
</dbReference>
<comment type="subcellular location">
    <subcellularLocation>
        <location evidence="10">Cytoplasm</location>
    </subcellularLocation>
</comment>
<keyword evidence="4 10" id="KW-0699">rRNA-binding</keyword>
<dbReference type="GO" id="GO:0005525">
    <property type="term" value="F:GTP binding"/>
    <property type="evidence" value="ECO:0007669"/>
    <property type="project" value="UniProtKB-UniRule"/>
</dbReference>
<dbReference type="Proteomes" id="UP000325182">
    <property type="component" value="Unassembled WGS sequence"/>
</dbReference>
<comment type="cofactor">
    <cofactor evidence="10">
        <name>Zn(2+)</name>
        <dbReference type="ChEBI" id="CHEBI:29105"/>
    </cofactor>
    <text evidence="10">Binds 1 zinc ion per subunit.</text>
</comment>
<dbReference type="InterPro" id="IPR010914">
    <property type="entry name" value="RsgA_GTPase_dom"/>
</dbReference>
<protein>
    <recommendedName>
        <fullName evidence="10">Small ribosomal subunit biogenesis GTPase RsgA</fullName>
        <ecNumber evidence="10">3.6.1.-</ecNumber>
    </recommendedName>
</protein>
<keyword evidence="5 10" id="KW-0547">Nucleotide-binding</keyword>
<dbReference type="CDD" id="cd01854">
    <property type="entry name" value="YjeQ_EngC"/>
    <property type="match status" value="1"/>
</dbReference>
<feature type="binding site" evidence="10">
    <location>
        <position position="309"/>
    </location>
    <ligand>
        <name>Zn(2+)</name>
        <dbReference type="ChEBI" id="CHEBI:29105"/>
    </ligand>
</feature>
<keyword evidence="6 10" id="KW-0378">Hydrolase</keyword>
<evidence type="ECO:0000313" key="14">
    <source>
        <dbReference type="Proteomes" id="UP000325182"/>
    </source>
</evidence>
<dbReference type="EC" id="3.6.1.-" evidence="10"/>
<evidence type="ECO:0000256" key="3">
    <source>
        <dbReference type="ARBA" id="ARBA00022723"/>
    </source>
</evidence>
<dbReference type="InterPro" id="IPR012340">
    <property type="entry name" value="NA-bd_OB-fold"/>
</dbReference>
<dbReference type="PROSITE" id="PS50936">
    <property type="entry name" value="ENGC_GTPASE"/>
    <property type="match status" value="1"/>
</dbReference>
<feature type="domain" description="EngC GTPase" evidence="11">
    <location>
        <begin position="124"/>
        <end position="271"/>
    </location>
</feature>
<organism evidence="13 14">
    <name type="scientific">Rossellomorea vietnamensis</name>
    <dbReference type="NCBI Taxonomy" id="218284"/>
    <lineage>
        <taxon>Bacteria</taxon>
        <taxon>Bacillati</taxon>
        <taxon>Bacillota</taxon>
        <taxon>Bacilli</taxon>
        <taxon>Bacillales</taxon>
        <taxon>Bacillaceae</taxon>
        <taxon>Rossellomorea</taxon>
    </lineage>
</organism>
<accession>A0A5D4MIR5</accession>
<keyword evidence="9 10" id="KW-0342">GTP-binding</keyword>
<dbReference type="GO" id="GO:0003924">
    <property type="term" value="F:GTPase activity"/>
    <property type="evidence" value="ECO:0007669"/>
    <property type="project" value="UniProtKB-UniRule"/>
</dbReference>
<keyword evidence="2 10" id="KW-0690">Ribosome biogenesis</keyword>
<feature type="binding site" evidence="10">
    <location>
        <position position="301"/>
    </location>
    <ligand>
        <name>Zn(2+)</name>
        <dbReference type="ChEBI" id="CHEBI:29105"/>
    </ligand>
</feature>
<feature type="binding site" evidence="10">
    <location>
        <begin position="215"/>
        <end position="223"/>
    </location>
    <ligand>
        <name>GTP</name>
        <dbReference type="ChEBI" id="CHEBI:37565"/>
    </ligand>
</feature>
<feature type="domain" description="CP-type G" evidence="12">
    <location>
        <begin position="115"/>
        <end position="273"/>
    </location>
</feature>
<dbReference type="GO" id="GO:0005737">
    <property type="term" value="C:cytoplasm"/>
    <property type="evidence" value="ECO:0007669"/>
    <property type="project" value="UniProtKB-SubCell"/>
</dbReference>
<feature type="binding site" evidence="10">
    <location>
        <position position="303"/>
    </location>
    <ligand>
        <name>Zn(2+)</name>
        <dbReference type="ChEBI" id="CHEBI:29105"/>
    </ligand>
</feature>
<dbReference type="Gene3D" id="3.40.50.300">
    <property type="entry name" value="P-loop containing nucleotide triphosphate hydrolases"/>
    <property type="match status" value="1"/>
</dbReference>
<dbReference type="SUPFAM" id="SSF52540">
    <property type="entry name" value="P-loop containing nucleoside triphosphate hydrolases"/>
    <property type="match status" value="1"/>
</dbReference>
<comment type="caution">
    <text evidence="13">The sequence shown here is derived from an EMBL/GenBank/DDBJ whole genome shotgun (WGS) entry which is preliminary data.</text>
</comment>
<name>A0A5D4MIR5_9BACI</name>
<dbReference type="NCBIfam" id="TIGR00157">
    <property type="entry name" value="ribosome small subunit-dependent GTPase A"/>
    <property type="match status" value="1"/>
</dbReference>
<proteinExistence type="inferred from homology"/>
<dbReference type="GO" id="GO:0046872">
    <property type="term" value="F:metal ion binding"/>
    <property type="evidence" value="ECO:0007669"/>
    <property type="project" value="UniProtKB-KW"/>
</dbReference>
<evidence type="ECO:0000313" key="13">
    <source>
        <dbReference type="EMBL" id="TYS01710.1"/>
    </source>
</evidence>
<feature type="binding site" evidence="10">
    <location>
        <position position="296"/>
    </location>
    <ligand>
        <name>Zn(2+)</name>
        <dbReference type="ChEBI" id="CHEBI:29105"/>
    </ligand>
</feature>
<dbReference type="Gene3D" id="1.10.40.50">
    <property type="entry name" value="Probable gtpase engc, domain 3"/>
    <property type="match status" value="1"/>
</dbReference>
<dbReference type="AlphaFoldDB" id="A0A5D4MIR5"/>
<keyword evidence="8 10" id="KW-0694">RNA-binding</keyword>
<dbReference type="InterPro" id="IPR004881">
    <property type="entry name" value="Ribosome_biogen_GTPase_RsgA"/>
</dbReference>
<sequence length="365" mass="41314">MVFLYVNFSGRPDLLGGNNLNGLEKIFLEKANQLKNEALEIGRVTSQHKGVYTLLSLAGEYQAKLTGKFYYQSHSNEDLPAVGDWVGFKPLEHEQAMIENVLPRTSKFSRKKAGDEAEEQIIAANIDFLFIVTSLNGDLNINRLERYLLLCWESGASPVLILSKADLCDNLLEKSAEVEAVAMGVPIIPVSSFENRGIEELSPYLSHGKTAALVGSSGVGKSTLLNSLTGKSLQAVKEIREQDSKGKHTMTHREMFLLENGAFIIDTPGMRELQMWEGNEGISTQFRDVEEFAELCKFRDCTHEEEPQCAIRQAIEQGLLHEERYISYQKLQREIQYSKRRADKRLQSLEKKKWKKVSQNRVGRR</sequence>
<evidence type="ECO:0000256" key="4">
    <source>
        <dbReference type="ARBA" id="ARBA00022730"/>
    </source>
</evidence>
<evidence type="ECO:0000256" key="10">
    <source>
        <dbReference type="HAMAP-Rule" id="MF_01820"/>
    </source>
</evidence>
<evidence type="ECO:0000259" key="11">
    <source>
        <dbReference type="PROSITE" id="PS50936"/>
    </source>
</evidence>
<gene>
    <name evidence="10 13" type="primary">rsgA</name>
    <name evidence="13" type="ORF">FZC84_03010</name>
</gene>